<evidence type="ECO:0000313" key="3">
    <source>
        <dbReference type="Proteomes" id="UP000007346"/>
    </source>
</evidence>
<dbReference type="Pfam" id="PF04069">
    <property type="entry name" value="OpuAC"/>
    <property type="match status" value="1"/>
</dbReference>
<evidence type="ECO:0000259" key="1">
    <source>
        <dbReference type="Pfam" id="PF04069"/>
    </source>
</evidence>
<dbReference type="PATRIC" id="fig|1133568.3.peg.1061"/>
<dbReference type="SUPFAM" id="SSF53850">
    <property type="entry name" value="Periplasmic binding protein-like II"/>
    <property type="match status" value="1"/>
</dbReference>
<dbReference type="GO" id="GO:0043190">
    <property type="term" value="C:ATP-binding cassette (ABC) transporter complex"/>
    <property type="evidence" value="ECO:0007669"/>
    <property type="project" value="InterPro"/>
</dbReference>
<dbReference type="Gene3D" id="3.40.190.10">
    <property type="entry name" value="Periplasmic binding protein-like II"/>
    <property type="match status" value="1"/>
</dbReference>
<dbReference type="HOGENOM" id="CLU_038355_1_0_12"/>
<dbReference type="InterPro" id="IPR007210">
    <property type="entry name" value="ABC_Gly_betaine_transp_sub-bd"/>
</dbReference>
<dbReference type="KEGG" id="bpj:B2904_orf1064"/>
<dbReference type="AlphaFoldDB" id="J9USY2"/>
<accession>J9USY2</accession>
<reference evidence="2 3" key="1">
    <citation type="journal article" date="2012" name="BMC Genomics">
        <title>Comparative genomics of Brachyspira pilosicoli strains: genome rearrangements, reductions and correlation of genetic compliment with phenotypic diversity.</title>
        <authorList>
            <person name="Mappley L.J."/>
            <person name="Black M.L."/>
            <person name="Abuoun M."/>
            <person name="Darby A.C."/>
            <person name="Woodward M.J."/>
            <person name="Parkhill J."/>
            <person name="Turner A.K."/>
            <person name="Bellgard M.I."/>
            <person name="La T."/>
            <person name="Phillips N.D."/>
            <person name="La Ragione R.M."/>
            <person name="Hampson D.J."/>
        </authorList>
    </citation>
    <scope>NUCLEOTIDE SEQUENCE [LARGE SCALE GENOMIC DNA]</scope>
    <source>
        <strain evidence="2">B2904</strain>
    </source>
</reference>
<organism evidence="2 3">
    <name type="scientific">Brachyspira pilosicoli B2904</name>
    <dbReference type="NCBI Taxonomy" id="1133568"/>
    <lineage>
        <taxon>Bacteria</taxon>
        <taxon>Pseudomonadati</taxon>
        <taxon>Spirochaetota</taxon>
        <taxon>Spirochaetia</taxon>
        <taxon>Brachyspirales</taxon>
        <taxon>Brachyspiraceae</taxon>
        <taxon>Brachyspira</taxon>
    </lineage>
</organism>
<protein>
    <submittedName>
        <fullName evidence="2">Substrate-binding region of ABC-type glycine betaine transport system</fullName>
    </submittedName>
</protein>
<dbReference type="EMBL" id="CP003490">
    <property type="protein sequence ID" value="AFR70404.1"/>
    <property type="molecule type" value="Genomic_DNA"/>
</dbReference>
<gene>
    <name evidence="2" type="ORF">B2904_orf1064</name>
</gene>
<sequence>MFTEQLILGNMVSDLIEGNTDIKVNRKLALGGTQIVFGALERGDIDLYVDYTGTMYSSVLKYAPTNDVQFVYDTVKKELKEKNKIEVLDPFYFNNTYVLAVREDTRKRYNLKNISDLRIADNRLNFCGTIEFMNRKDGIIGLTNLYSLNFKSYTAIDDAPRYIAINNKEVDIITAFSTDGLLKKFSLVTLKDDKNLFPPYYPVPLMRESTLKKYQELRGLLNKLGVLLNENIMIELNYQVDELQKDPRMVAREFLIQNNLIKE</sequence>
<dbReference type="RefSeq" id="WP_014935779.1">
    <property type="nucleotide sequence ID" value="NC_018607.1"/>
</dbReference>
<dbReference type="Gene3D" id="3.40.190.120">
    <property type="entry name" value="Osmoprotection protein (prox), domain 2"/>
    <property type="match status" value="1"/>
</dbReference>
<name>J9USY2_BRAPL</name>
<proteinExistence type="predicted"/>
<evidence type="ECO:0000313" key="2">
    <source>
        <dbReference type="EMBL" id="AFR70404.1"/>
    </source>
</evidence>
<dbReference type="GO" id="GO:0022857">
    <property type="term" value="F:transmembrane transporter activity"/>
    <property type="evidence" value="ECO:0007669"/>
    <property type="project" value="InterPro"/>
</dbReference>
<dbReference type="Proteomes" id="UP000007346">
    <property type="component" value="Chromosome"/>
</dbReference>
<feature type="domain" description="ABC-type glycine betaine transport system substrate-binding" evidence="1">
    <location>
        <begin position="2"/>
        <end position="256"/>
    </location>
</feature>